<keyword evidence="3" id="KW-1185">Reference proteome</keyword>
<dbReference type="Proteomes" id="UP000646946">
    <property type="component" value="Unassembled WGS sequence"/>
</dbReference>
<dbReference type="Pfam" id="PF01978">
    <property type="entry name" value="TrmB"/>
    <property type="match status" value="1"/>
</dbReference>
<evidence type="ECO:0000259" key="1">
    <source>
        <dbReference type="Pfam" id="PF01978"/>
    </source>
</evidence>
<dbReference type="EMBL" id="DVAB01000010">
    <property type="protein sequence ID" value="HIK00122.1"/>
    <property type="molecule type" value="Genomic_DNA"/>
</dbReference>
<dbReference type="PANTHER" id="PTHR34293:SF1">
    <property type="entry name" value="HTH-TYPE TRANSCRIPTIONAL REGULATOR TRMBL2"/>
    <property type="match status" value="1"/>
</dbReference>
<sequence>MKEHVEYLQNLGLTEYQSRALIVLFAKRELSAEEICKFSGIPQTKIYQVMNTLRDKELIECTISKPRIYRCAEPLEVLNTLIQKVMKRLEWLKNAKRDQIKKIKAIDLQVVTKEKVHPMFNTDLEIEA</sequence>
<feature type="domain" description="Transcription regulator TrmB N-terminal" evidence="1">
    <location>
        <begin position="8"/>
        <end position="74"/>
    </location>
</feature>
<dbReference type="AlphaFoldDB" id="A0A832UR42"/>
<dbReference type="Gene3D" id="1.10.10.10">
    <property type="entry name" value="Winged helix-like DNA-binding domain superfamily/Winged helix DNA-binding domain"/>
    <property type="match status" value="1"/>
</dbReference>
<comment type="caution">
    <text evidence="2">The sequence shown here is derived from an EMBL/GenBank/DDBJ whole genome shotgun (WGS) entry which is preliminary data.</text>
</comment>
<dbReference type="InterPro" id="IPR036388">
    <property type="entry name" value="WH-like_DNA-bd_sf"/>
</dbReference>
<evidence type="ECO:0000313" key="2">
    <source>
        <dbReference type="EMBL" id="HIK00122.1"/>
    </source>
</evidence>
<dbReference type="PANTHER" id="PTHR34293">
    <property type="entry name" value="HTH-TYPE TRANSCRIPTIONAL REGULATOR TRMBL2"/>
    <property type="match status" value="1"/>
</dbReference>
<name>A0A832UR42_9ARCH</name>
<accession>A0A832UR42</accession>
<organism evidence="2 3">
    <name type="scientific">Candidatus Naiadarchaeum limnaeum</name>
    <dbReference type="NCBI Taxonomy" id="2756139"/>
    <lineage>
        <taxon>Archaea</taxon>
        <taxon>Candidatus Undinarchaeota</taxon>
        <taxon>Candidatus Undinarchaeia</taxon>
        <taxon>Candidatus Naiadarchaeales</taxon>
        <taxon>Candidatus Naiadarchaeaceae</taxon>
        <taxon>Candidatus Naiadarchaeum</taxon>
    </lineage>
</organism>
<reference evidence="2 3" key="1">
    <citation type="journal article" name="Nat. Commun.">
        <title>Undinarchaeota illuminate DPANN phylogeny and the impact of gene transfer on archaeal evolution.</title>
        <authorList>
            <person name="Dombrowski N."/>
            <person name="Williams T.A."/>
            <person name="Sun J."/>
            <person name="Woodcroft B.J."/>
            <person name="Lee J.H."/>
            <person name="Minh B.Q."/>
            <person name="Rinke C."/>
            <person name="Spang A."/>
        </authorList>
    </citation>
    <scope>NUCLEOTIDE SEQUENCE [LARGE SCALE GENOMIC DNA]</scope>
    <source>
        <strain evidence="2">MAG_bin1129</strain>
    </source>
</reference>
<dbReference type="SUPFAM" id="SSF46785">
    <property type="entry name" value="Winged helix' DNA-binding domain"/>
    <property type="match status" value="1"/>
</dbReference>
<protein>
    <recommendedName>
        <fullName evidence="1">Transcription regulator TrmB N-terminal domain-containing protein</fullName>
    </recommendedName>
</protein>
<proteinExistence type="predicted"/>
<dbReference type="InterPro" id="IPR002831">
    <property type="entry name" value="Tscrpt_reg_TrmB_N"/>
</dbReference>
<evidence type="ECO:0000313" key="3">
    <source>
        <dbReference type="Proteomes" id="UP000646946"/>
    </source>
</evidence>
<gene>
    <name evidence="2" type="ORF">H1016_01110</name>
</gene>
<dbReference type="InterPro" id="IPR036390">
    <property type="entry name" value="WH_DNA-bd_sf"/>
</dbReference>
<dbReference type="InterPro" id="IPR051797">
    <property type="entry name" value="TrmB-like"/>
</dbReference>